<evidence type="ECO:0008006" key="5">
    <source>
        <dbReference type="Google" id="ProtNLM"/>
    </source>
</evidence>
<reference evidence="1 4" key="2">
    <citation type="submission" date="2021-06" db="EMBL/GenBank/DDBJ databases">
        <title>Whole genome sequence of Paenibacillus sophorae DSM23020 for comparative genomics.</title>
        <authorList>
            <person name="Kim M.-J."/>
            <person name="Lee G."/>
            <person name="Shin J.-H."/>
        </authorList>
    </citation>
    <scope>NUCLEOTIDE SEQUENCE [LARGE SCALE GENOMIC DNA]</scope>
    <source>
        <strain evidence="1 4">DSM 23020</strain>
    </source>
</reference>
<accession>A0A1H8KHM2</accession>
<evidence type="ECO:0000313" key="3">
    <source>
        <dbReference type="Proteomes" id="UP000198809"/>
    </source>
</evidence>
<evidence type="ECO:0000313" key="1">
    <source>
        <dbReference type="EMBL" id="QWU13751.1"/>
    </source>
</evidence>
<protein>
    <recommendedName>
        <fullName evidence="5">LysR substrate-binding domain-containing protein</fullName>
    </recommendedName>
</protein>
<evidence type="ECO:0000313" key="4">
    <source>
        <dbReference type="Proteomes" id="UP000683429"/>
    </source>
</evidence>
<keyword evidence="4" id="KW-1185">Reference proteome</keyword>
<dbReference type="SUPFAM" id="SSF53850">
    <property type="entry name" value="Periplasmic binding protein-like II"/>
    <property type="match status" value="1"/>
</dbReference>
<gene>
    <name evidence="1" type="ORF">KP014_17420</name>
    <name evidence="2" type="ORF">SAMN04487895_103452</name>
</gene>
<dbReference type="STRING" id="1333845.SAMN04487895_103452"/>
<dbReference type="EMBL" id="CP076607">
    <property type="protein sequence ID" value="QWU13751.1"/>
    <property type="molecule type" value="Genomic_DNA"/>
</dbReference>
<organism evidence="2 3">
    <name type="scientific">Paenibacillus sophorae</name>
    <dbReference type="NCBI Taxonomy" id="1333845"/>
    <lineage>
        <taxon>Bacteria</taxon>
        <taxon>Bacillati</taxon>
        <taxon>Bacillota</taxon>
        <taxon>Bacilli</taxon>
        <taxon>Bacillales</taxon>
        <taxon>Paenibacillaceae</taxon>
        <taxon>Paenibacillus</taxon>
    </lineage>
</organism>
<dbReference type="AlphaFoldDB" id="A0A1H8KHM2"/>
<dbReference type="Proteomes" id="UP000683429">
    <property type="component" value="Chromosome"/>
</dbReference>
<sequence length="199" mass="22652">MSLIQGKSSLRLTTLGPEGTSSFCTALHLEQMLKQQNPLFTLHLLLKRTFAEVFDSLLNKEADYALIPDAYEKATRFFWCPHFDNMMHFLYSTPDYGIISRTDFDLSRQDGLLRIAVCPAVEDLLPYFQTEVRWNGESTIVSTSSTTEAAIFVADDIADIAVTNDTSFQLYQHKNLKWISDHLRANIVWSVFGRVESGE</sequence>
<dbReference type="EMBL" id="FODH01000003">
    <property type="protein sequence ID" value="SEN92473.1"/>
    <property type="molecule type" value="Genomic_DNA"/>
</dbReference>
<dbReference type="Proteomes" id="UP000198809">
    <property type="component" value="Unassembled WGS sequence"/>
</dbReference>
<proteinExistence type="predicted"/>
<dbReference type="OrthoDB" id="490158at2"/>
<reference evidence="2 3" key="1">
    <citation type="submission" date="2016-10" db="EMBL/GenBank/DDBJ databases">
        <authorList>
            <person name="de Groot N.N."/>
        </authorList>
    </citation>
    <scope>NUCLEOTIDE SEQUENCE [LARGE SCALE GENOMIC DNA]</scope>
    <source>
        <strain evidence="2 3">CGMCC 1.10238</strain>
    </source>
</reference>
<dbReference type="RefSeq" id="WP_139210573.1">
    <property type="nucleotide sequence ID" value="NZ_CP076607.1"/>
</dbReference>
<name>A0A1H8KHM2_9BACL</name>
<evidence type="ECO:0000313" key="2">
    <source>
        <dbReference type="EMBL" id="SEN92473.1"/>
    </source>
</evidence>